<dbReference type="Pfam" id="PF02700">
    <property type="entry name" value="PurS"/>
    <property type="match status" value="1"/>
</dbReference>
<comment type="function">
    <text evidence="6">Part of the phosphoribosylformylglycinamidine synthase complex involved in the purines biosynthetic pathway. Catalyzes the ATP-dependent conversion of formylglycinamide ribonucleotide (FGAR) and glutamine to yield formylglycinamidine ribonucleotide (FGAM) and glutamate. The FGAM synthase complex is composed of three subunits. PurQ produces an ammonia molecule by converting glutamine to glutamate. PurL transfers the ammonia molecule to FGAR to form FGAM in an ATP-dependent manner. PurS interacts with PurQ and PurL and is thought to assist in the transfer of the ammonia molecule from PurQ to PurL.</text>
</comment>
<keyword evidence="8" id="KW-1185">Reference proteome</keyword>
<comment type="pathway">
    <text evidence="6">Purine metabolism; IMP biosynthesis via de novo pathway; 5-amino-1-(5-phospho-D-ribosyl)imidazole from N(2)-formyl-N(1)-(5-phospho-D-ribosyl)glycinamide: step 1/2.</text>
</comment>
<comment type="subunit">
    <text evidence="6">Part of the FGAM synthase complex composed of 1 PurL, 1 PurQ and 2 PurS subunits.</text>
</comment>
<dbReference type="EMBL" id="CM001376">
    <property type="protein sequence ID" value="EHM13666.1"/>
    <property type="molecule type" value="Genomic_DNA"/>
</dbReference>
<dbReference type="AlphaFoldDB" id="H0UM90"/>
<proteinExistence type="inferred from homology"/>
<evidence type="ECO:0000256" key="3">
    <source>
        <dbReference type="ARBA" id="ARBA00022741"/>
    </source>
</evidence>
<dbReference type="PANTHER" id="PTHR34696:SF1">
    <property type="entry name" value="PHOSPHORIBOSYLFORMYLGLYCINAMIDINE SYNTHASE SUBUNIT PURS"/>
    <property type="match status" value="1"/>
</dbReference>
<dbReference type="Proteomes" id="UP000003806">
    <property type="component" value="Chromosome"/>
</dbReference>
<comment type="similarity">
    <text evidence="6">Belongs to the PurS family.</text>
</comment>
<dbReference type="InterPro" id="IPR003850">
    <property type="entry name" value="PurS"/>
</dbReference>
<evidence type="ECO:0000313" key="7">
    <source>
        <dbReference type="EMBL" id="EHM13666.1"/>
    </source>
</evidence>
<name>H0UM90_9BACT</name>
<gene>
    <name evidence="6" type="primary">purS</name>
    <name evidence="7" type="ORF">JonanDRAFT_1302</name>
</gene>
<dbReference type="GO" id="GO:0005524">
    <property type="term" value="F:ATP binding"/>
    <property type="evidence" value="ECO:0007669"/>
    <property type="project" value="UniProtKB-UniRule"/>
</dbReference>
<evidence type="ECO:0000256" key="6">
    <source>
        <dbReference type="HAMAP-Rule" id="MF_01926"/>
    </source>
</evidence>
<dbReference type="eggNOG" id="COG1828">
    <property type="taxonomic scope" value="Bacteria"/>
</dbReference>
<dbReference type="OrthoDB" id="9799101at2"/>
<dbReference type="NCBIfam" id="TIGR00302">
    <property type="entry name" value="phosphoribosylformylglycinamidine synthase subunit PurS"/>
    <property type="match status" value="1"/>
</dbReference>
<dbReference type="STRING" id="885272.JonanDRAFT_1302"/>
<keyword evidence="1 6" id="KW-0963">Cytoplasm</keyword>
<keyword evidence="4 6" id="KW-0658">Purine biosynthesis</keyword>
<dbReference type="SUPFAM" id="SSF82697">
    <property type="entry name" value="PurS-like"/>
    <property type="match status" value="1"/>
</dbReference>
<dbReference type="HOGENOM" id="CLU_164833_3_0_0"/>
<keyword evidence="5 6" id="KW-0067">ATP-binding</keyword>
<dbReference type="GO" id="GO:0005737">
    <property type="term" value="C:cytoplasm"/>
    <property type="evidence" value="ECO:0007669"/>
    <property type="project" value="UniProtKB-SubCell"/>
</dbReference>
<dbReference type="NCBIfam" id="NF004630">
    <property type="entry name" value="PRK05974.1"/>
    <property type="match status" value="1"/>
</dbReference>
<dbReference type="RefSeq" id="WP_008521751.1">
    <property type="nucleotide sequence ID" value="NZ_CM001376.1"/>
</dbReference>
<reference evidence="7 8" key="1">
    <citation type="submission" date="2011-11" db="EMBL/GenBank/DDBJ databases">
        <title>The Noncontiguous Finished genome of Jonquetella anthropi DSM 22815.</title>
        <authorList>
            <consortium name="US DOE Joint Genome Institute (JGI-PGF)"/>
            <person name="Lucas S."/>
            <person name="Copeland A."/>
            <person name="Lapidus A."/>
            <person name="Glavina del Rio T."/>
            <person name="Dalin E."/>
            <person name="Tice H."/>
            <person name="Bruce D."/>
            <person name="Goodwin L."/>
            <person name="Pitluck S."/>
            <person name="Peters L."/>
            <person name="Mikhailova N."/>
            <person name="Held B."/>
            <person name="Kyrpides N."/>
            <person name="Mavromatis K."/>
            <person name="Ivanova N."/>
            <person name="Markowitz V."/>
            <person name="Cheng J.-F."/>
            <person name="Hugenholtz P."/>
            <person name="Woyke T."/>
            <person name="Wu D."/>
            <person name="Gronow S."/>
            <person name="Wellnitz S."/>
            <person name="Brambilla E."/>
            <person name="Klenk H.-P."/>
            <person name="Eisen J.A."/>
        </authorList>
    </citation>
    <scope>NUCLEOTIDE SEQUENCE [LARGE SCALE GENOMIC DNA]</scope>
    <source>
        <strain evidence="7 8">DSM 22815</strain>
    </source>
</reference>
<comment type="catalytic activity">
    <reaction evidence="6">
        <text>N(2)-formyl-N(1)-(5-phospho-beta-D-ribosyl)glycinamide + L-glutamine + ATP + H2O = 2-formamido-N(1)-(5-O-phospho-beta-D-ribosyl)acetamidine + L-glutamate + ADP + phosphate + H(+)</text>
        <dbReference type="Rhea" id="RHEA:17129"/>
        <dbReference type="ChEBI" id="CHEBI:15377"/>
        <dbReference type="ChEBI" id="CHEBI:15378"/>
        <dbReference type="ChEBI" id="CHEBI:29985"/>
        <dbReference type="ChEBI" id="CHEBI:30616"/>
        <dbReference type="ChEBI" id="CHEBI:43474"/>
        <dbReference type="ChEBI" id="CHEBI:58359"/>
        <dbReference type="ChEBI" id="CHEBI:147286"/>
        <dbReference type="ChEBI" id="CHEBI:147287"/>
        <dbReference type="ChEBI" id="CHEBI:456216"/>
        <dbReference type="EC" id="6.3.5.3"/>
    </reaction>
</comment>
<sequence>MTFDVKLLVFLKDGILDTQGKAVAGSLKRLGFDAVKDVRVGKYIRLSLQADDQAAAEKAVAQMCSDLLVNDIIEDWSAEYEEGRR</sequence>
<comment type="subcellular location">
    <subcellularLocation>
        <location evidence="6">Cytoplasm</location>
    </subcellularLocation>
</comment>
<dbReference type="GO" id="GO:0004642">
    <property type="term" value="F:phosphoribosylformylglycinamidine synthase activity"/>
    <property type="evidence" value="ECO:0007669"/>
    <property type="project" value="UniProtKB-UniRule"/>
</dbReference>
<dbReference type="Gene3D" id="3.30.1280.10">
    <property type="entry name" value="Phosphoribosylformylglycinamidine synthase subunit PurS"/>
    <property type="match status" value="1"/>
</dbReference>
<dbReference type="PANTHER" id="PTHR34696">
    <property type="entry name" value="PHOSPHORIBOSYLFORMYLGLYCINAMIDINE SYNTHASE SUBUNIT PURS"/>
    <property type="match status" value="1"/>
</dbReference>
<evidence type="ECO:0000256" key="4">
    <source>
        <dbReference type="ARBA" id="ARBA00022755"/>
    </source>
</evidence>
<dbReference type="HAMAP" id="MF_01926">
    <property type="entry name" value="PurS"/>
    <property type="match status" value="1"/>
</dbReference>
<keyword evidence="3 6" id="KW-0547">Nucleotide-binding</keyword>
<evidence type="ECO:0000313" key="8">
    <source>
        <dbReference type="Proteomes" id="UP000003806"/>
    </source>
</evidence>
<dbReference type="EC" id="6.3.5.3" evidence="6"/>
<dbReference type="UniPathway" id="UPA00074">
    <property type="reaction ID" value="UER00128"/>
</dbReference>
<evidence type="ECO:0000256" key="2">
    <source>
        <dbReference type="ARBA" id="ARBA00022598"/>
    </source>
</evidence>
<accession>H0UM90</accession>
<evidence type="ECO:0000256" key="1">
    <source>
        <dbReference type="ARBA" id="ARBA00022490"/>
    </source>
</evidence>
<organism evidence="7 8">
    <name type="scientific">Jonquetella anthropi DSM 22815</name>
    <dbReference type="NCBI Taxonomy" id="885272"/>
    <lineage>
        <taxon>Bacteria</taxon>
        <taxon>Thermotogati</taxon>
        <taxon>Synergistota</taxon>
        <taxon>Synergistia</taxon>
        <taxon>Synergistales</taxon>
        <taxon>Dethiosulfovibrionaceae</taxon>
        <taxon>Jonquetella</taxon>
    </lineage>
</organism>
<dbReference type="GO" id="GO:0006189">
    <property type="term" value="P:'de novo' IMP biosynthetic process"/>
    <property type="evidence" value="ECO:0007669"/>
    <property type="project" value="UniProtKB-UniRule"/>
</dbReference>
<dbReference type="InterPro" id="IPR036604">
    <property type="entry name" value="PurS-like_sf"/>
</dbReference>
<protein>
    <recommendedName>
        <fullName evidence="6">Phosphoribosylformylglycinamidine synthase subunit PurS</fullName>
        <shortName evidence="6">FGAM synthase</shortName>
        <ecNumber evidence="6">6.3.5.3</ecNumber>
    </recommendedName>
    <alternativeName>
        <fullName evidence="6">Formylglycinamide ribonucleotide amidotransferase subunit III</fullName>
        <shortName evidence="6">FGAR amidotransferase III</shortName>
        <shortName evidence="6">FGAR-AT III</shortName>
    </alternativeName>
    <alternativeName>
        <fullName evidence="6">Phosphoribosylformylglycinamidine synthase subunit III</fullName>
    </alternativeName>
</protein>
<evidence type="ECO:0000256" key="5">
    <source>
        <dbReference type="ARBA" id="ARBA00022840"/>
    </source>
</evidence>
<keyword evidence="2 6" id="KW-0436">Ligase</keyword>